<keyword evidence="1" id="KW-1133">Transmembrane helix</keyword>
<protein>
    <submittedName>
        <fullName evidence="2">Uncharacterized protein</fullName>
    </submittedName>
</protein>
<proteinExistence type="predicted"/>
<evidence type="ECO:0000313" key="2">
    <source>
        <dbReference type="EMBL" id="KAK7353842.1"/>
    </source>
</evidence>
<dbReference type="EMBL" id="JAYMYR010000007">
    <property type="protein sequence ID" value="KAK7353842.1"/>
    <property type="molecule type" value="Genomic_DNA"/>
</dbReference>
<evidence type="ECO:0000256" key="1">
    <source>
        <dbReference type="SAM" id="Phobius"/>
    </source>
</evidence>
<dbReference type="AlphaFoldDB" id="A0AAN9MKX6"/>
<keyword evidence="1" id="KW-0812">Transmembrane</keyword>
<name>A0AAN9MKX6_PHACN</name>
<sequence>MLYKFSSAHGNTELYDVSFVLNLHLVFIVIAIGLNIAVALLPYLSILEEIKIKLNPCIGRVRKLASGF</sequence>
<keyword evidence="1" id="KW-0472">Membrane</keyword>
<comment type="caution">
    <text evidence="2">The sequence shown here is derived from an EMBL/GenBank/DDBJ whole genome shotgun (WGS) entry which is preliminary data.</text>
</comment>
<dbReference type="Proteomes" id="UP001374584">
    <property type="component" value="Unassembled WGS sequence"/>
</dbReference>
<keyword evidence="3" id="KW-1185">Reference proteome</keyword>
<gene>
    <name evidence="2" type="ORF">VNO80_19295</name>
</gene>
<evidence type="ECO:0000313" key="3">
    <source>
        <dbReference type="Proteomes" id="UP001374584"/>
    </source>
</evidence>
<feature type="transmembrane region" description="Helical" evidence="1">
    <location>
        <begin position="20"/>
        <end position="44"/>
    </location>
</feature>
<accession>A0AAN9MKX6</accession>
<reference evidence="2 3" key="1">
    <citation type="submission" date="2024-01" db="EMBL/GenBank/DDBJ databases">
        <title>The genomes of 5 underutilized Papilionoideae crops provide insights into root nodulation and disease resistanc.</title>
        <authorList>
            <person name="Jiang F."/>
        </authorList>
    </citation>
    <scope>NUCLEOTIDE SEQUENCE [LARGE SCALE GENOMIC DNA]</scope>
    <source>
        <strain evidence="2">JINMINGXINNONG_FW02</strain>
        <tissue evidence="2">Leaves</tissue>
    </source>
</reference>
<organism evidence="2 3">
    <name type="scientific">Phaseolus coccineus</name>
    <name type="common">Scarlet runner bean</name>
    <name type="synonym">Phaseolus multiflorus</name>
    <dbReference type="NCBI Taxonomy" id="3886"/>
    <lineage>
        <taxon>Eukaryota</taxon>
        <taxon>Viridiplantae</taxon>
        <taxon>Streptophyta</taxon>
        <taxon>Embryophyta</taxon>
        <taxon>Tracheophyta</taxon>
        <taxon>Spermatophyta</taxon>
        <taxon>Magnoliopsida</taxon>
        <taxon>eudicotyledons</taxon>
        <taxon>Gunneridae</taxon>
        <taxon>Pentapetalae</taxon>
        <taxon>rosids</taxon>
        <taxon>fabids</taxon>
        <taxon>Fabales</taxon>
        <taxon>Fabaceae</taxon>
        <taxon>Papilionoideae</taxon>
        <taxon>50 kb inversion clade</taxon>
        <taxon>NPAAA clade</taxon>
        <taxon>indigoferoid/millettioid clade</taxon>
        <taxon>Phaseoleae</taxon>
        <taxon>Phaseolus</taxon>
    </lineage>
</organism>